<organism evidence="5 6">
    <name type="scientific">Xiashengella succiniciproducens</name>
    <dbReference type="NCBI Taxonomy" id="2949635"/>
    <lineage>
        <taxon>Bacteria</taxon>
        <taxon>Pseudomonadati</taxon>
        <taxon>Bacteroidota</taxon>
        <taxon>Bacteroidia</taxon>
        <taxon>Marinilabiliales</taxon>
        <taxon>Marinilabiliaceae</taxon>
        <taxon>Xiashengella</taxon>
    </lineage>
</organism>
<dbReference type="AlphaFoldDB" id="A0A9J6ZNI2"/>
<dbReference type="RefSeq" id="WP_250722666.1">
    <property type="nucleotide sequence ID" value="NZ_CP098400.1"/>
</dbReference>
<comment type="subcellular location">
    <subcellularLocation>
        <location evidence="1">Membrane</location>
    </subcellularLocation>
</comment>
<feature type="signal peptide" evidence="3">
    <location>
        <begin position="1"/>
        <end position="19"/>
    </location>
</feature>
<sequence>MRKIFAIAILLAVVGQAGAQDDTSEVKTGWNFGLLPAVSFDSDLGYQYGGLINLYQYGDGSRYPKYDHSLYFEVSRYTKGSGIYRFYYDSDRLLDNVRITADVSYLPDQAYDFFGFNGYESVYRKEWIDESSPEYRTRMFYKMQQKLFRFKTDFQGALSGESLRWIAGMNLLNFSISSVDIDRLNKGKSDEDKLPPVKDMPGLYELYQEWGLISEEEADGGFVPELKAGVVYDTRDNRPNPMKGMWTEAVIIAAPEFLGAESGFMKFSLMHRQYFTLIPEDLSFAYRIGWQQTLAGEVPFYYQSQIVTSVMTGASSTGLGGARSLRGMMRNRVVGDGFVFSNFEMRWKPLYFRAIKQNFYLGLNGFMDAGMAVGLINIKDKLDPATASNSDYFDFGAEELHISYGAGLRLAMNKNFIIAVDYGISADKRDGDSGLYIGLNYLF</sequence>
<evidence type="ECO:0000256" key="3">
    <source>
        <dbReference type="SAM" id="SignalP"/>
    </source>
</evidence>
<keyword evidence="6" id="KW-1185">Reference proteome</keyword>
<dbReference type="Pfam" id="PF01103">
    <property type="entry name" value="Omp85"/>
    <property type="match status" value="1"/>
</dbReference>
<name>A0A9J6ZNI2_9BACT</name>
<feature type="domain" description="Bacterial surface antigen (D15)" evidence="4">
    <location>
        <begin position="222"/>
        <end position="433"/>
    </location>
</feature>
<dbReference type="InterPro" id="IPR000184">
    <property type="entry name" value="Bac_surfAg_D15"/>
</dbReference>
<proteinExistence type="predicted"/>
<dbReference type="Proteomes" id="UP001056426">
    <property type="component" value="Chromosome"/>
</dbReference>
<dbReference type="EMBL" id="CP098400">
    <property type="protein sequence ID" value="URW79063.1"/>
    <property type="molecule type" value="Genomic_DNA"/>
</dbReference>
<reference evidence="5" key="2">
    <citation type="submission" date="2022-06" db="EMBL/GenBank/DDBJ databases">
        <title>Xiashengella guii gen. nov. sp. nov., a bacterium isolated form anaerobic digestion tank.</title>
        <authorList>
            <person name="Huang H."/>
        </authorList>
    </citation>
    <scope>NUCLEOTIDE SEQUENCE</scope>
    <source>
        <strain evidence="5">Ai-910</strain>
    </source>
</reference>
<evidence type="ECO:0000256" key="2">
    <source>
        <dbReference type="ARBA" id="ARBA00023136"/>
    </source>
</evidence>
<evidence type="ECO:0000256" key="1">
    <source>
        <dbReference type="ARBA" id="ARBA00004370"/>
    </source>
</evidence>
<evidence type="ECO:0000313" key="5">
    <source>
        <dbReference type="EMBL" id="URW79063.1"/>
    </source>
</evidence>
<dbReference type="KEGG" id="alkq:M9189_09385"/>
<evidence type="ECO:0000259" key="4">
    <source>
        <dbReference type="Pfam" id="PF01103"/>
    </source>
</evidence>
<protein>
    <submittedName>
        <fullName evidence="5">BamA/TamA family outer membrane protein</fullName>
    </submittedName>
</protein>
<keyword evidence="3" id="KW-0732">Signal</keyword>
<accession>A0A9J6ZNI2</accession>
<evidence type="ECO:0000313" key="6">
    <source>
        <dbReference type="Proteomes" id="UP001056426"/>
    </source>
</evidence>
<dbReference type="GO" id="GO:0019867">
    <property type="term" value="C:outer membrane"/>
    <property type="evidence" value="ECO:0007669"/>
    <property type="project" value="InterPro"/>
</dbReference>
<reference evidence="5" key="1">
    <citation type="submission" date="2022-05" db="EMBL/GenBank/DDBJ databases">
        <authorList>
            <person name="Sun X."/>
        </authorList>
    </citation>
    <scope>NUCLEOTIDE SEQUENCE</scope>
    <source>
        <strain evidence="5">Ai-910</strain>
    </source>
</reference>
<feature type="chain" id="PRO_5039922781" evidence="3">
    <location>
        <begin position="20"/>
        <end position="443"/>
    </location>
</feature>
<dbReference type="NCBIfam" id="NF047779">
    <property type="entry name" value="Omp85_fam"/>
    <property type="match status" value="1"/>
</dbReference>
<keyword evidence="2" id="KW-0472">Membrane</keyword>
<dbReference type="Gene3D" id="2.40.160.50">
    <property type="entry name" value="membrane protein fhac: a member of the omp85/tpsb transporter family"/>
    <property type="match status" value="1"/>
</dbReference>
<gene>
    <name evidence="5" type="ORF">M9189_09385</name>
</gene>